<accession>A0A6M8HWV2</accession>
<dbReference type="EMBL" id="CP053708">
    <property type="protein sequence ID" value="QKE92716.1"/>
    <property type="molecule type" value="Genomic_DNA"/>
</dbReference>
<sequence>MPSSDPAVVDTPASDPLLSAAPELIGLPENQLAIRRATTMLCGRLAWVVLHEVPLPNGRRADILALRPDGGFVCIEVKSGPRDFLADGKWPEYRPYCDALYFAVDDGFPQELLPDDVGVMVACIGPHCLPKGVTADADLLREAPAHRLAPATRRALMQRFATIAASRLAALEDPAITASLRAALRVE</sequence>
<dbReference type="Proteomes" id="UP000500767">
    <property type="component" value="Chromosome"/>
</dbReference>
<keyword evidence="2" id="KW-1185">Reference proteome</keyword>
<reference evidence="1 2" key="1">
    <citation type="journal article" date="2014" name="World J. Microbiol. Biotechnol.">
        <title>Biodiversity and physiological characteristics of Antarctic and Arctic lichens-associated bacteria.</title>
        <authorList>
            <person name="Lee Y.M."/>
            <person name="Kim E.H."/>
            <person name="Lee H.K."/>
            <person name="Hong S.G."/>
        </authorList>
    </citation>
    <scope>NUCLEOTIDE SEQUENCE [LARGE SCALE GENOMIC DNA]</scope>
    <source>
        <strain evidence="1 2">PAMC 26569</strain>
    </source>
</reference>
<organism evidence="1 2">
    <name type="scientific">Lichenicola cladoniae</name>
    <dbReference type="NCBI Taxonomy" id="1484109"/>
    <lineage>
        <taxon>Bacteria</taxon>
        <taxon>Pseudomonadati</taxon>
        <taxon>Pseudomonadota</taxon>
        <taxon>Alphaproteobacteria</taxon>
        <taxon>Acetobacterales</taxon>
        <taxon>Acetobacteraceae</taxon>
        <taxon>Lichenicola</taxon>
    </lineage>
</organism>
<gene>
    <name evidence="1" type="ORF">HN018_16285</name>
</gene>
<name>A0A6M8HWV2_9PROT</name>
<dbReference type="PIRSF" id="PIRSF031796">
    <property type="entry name" value="UPC031796"/>
    <property type="match status" value="1"/>
</dbReference>
<evidence type="ECO:0000313" key="1">
    <source>
        <dbReference type="EMBL" id="QKE92716.1"/>
    </source>
</evidence>
<evidence type="ECO:0000313" key="2">
    <source>
        <dbReference type="Proteomes" id="UP000500767"/>
    </source>
</evidence>
<dbReference type="KEGG" id="lck:HN018_16285"/>
<protein>
    <submittedName>
        <fullName evidence="1">MmcB family DNA repair protein</fullName>
    </submittedName>
</protein>
<dbReference type="Pfam" id="PF06319">
    <property type="entry name" value="MmcB-like"/>
    <property type="match status" value="1"/>
</dbReference>
<dbReference type="InterPro" id="IPR009394">
    <property type="entry name" value="MmcB-like"/>
</dbReference>
<dbReference type="AlphaFoldDB" id="A0A6M8HWV2"/>
<proteinExistence type="predicted"/>